<evidence type="ECO:0000259" key="3">
    <source>
        <dbReference type="Pfam" id="PF02481"/>
    </source>
</evidence>
<dbReference type="NCBIfam" id="TIGR00732">
    <property type="entry name" value="dprA"/>
    <property type="match status" value="1"/>
</dbReference>
<dbReference type="EMBL" id="JADLZT010000002">
    <property type="protein sequence ID" value="MBF6023006.1"/>
    <property type="molecule type" value="Genomic_DNA"/>
</dbReference>
<gene>
    <name evidence="5" type="primary">dprA</name>
    <name evidence="5" type="ORF">IU514_03090</name>
</gene>
<dbReference type="PANTHER" id="PTHR43022">
    <property type="entry name" value="PROTEIN SMF"/>
    <property type="match status" value="1"/>
</dbReference>
<dbReference type="PANTHER" id="PTHR43022:SF1">
    <property type="entry name" value="PROTEIN SMF"/>
    <property type="match status" value="1"/>
</dbReference>
<evidence type="ECO:0000256" key="2">
    <source>
        <dbReference type="SAM" id="MobiDB-lite"/>
    </source>
</evidence>
<feature type="domain" description="DprA winged helix" evidence="4">
    <location>
        <begin position="313"/>
        <end position="371"/>
    </location>
</feature>
<dbReference type="InterPro" id="IPR041614">
    <property type="entry name" value="DprA_WH"/>
</dbReference>
<evidence type="ECO:0000313" key="6">
    <source>
        <dbReference type="Proteomes" id="UP001429984"/>
    </source>
</evidence>
<organism evidence="5 6">
    <name type="scientific">Lysobacter niastensis</name>
    <dbReference type="NCBI Taxonomy" id="380629"/>
    <lineage>
        <taxon>Bacteria</taxon>
        <taxon>Pseudomonadati</taxon>
        <taxon>Pseudomonadota</taxon>
        <taxon>Gammaproteobacteria</taxon>
        <taxon>Lysobacterales</taxon>
        <taxon>Lysobacteraceae</taxon>
        <taxon>Lysobacter</taxon>
    </lineage>
</organism>
<sequence>MQDADLHALLCLIAAAGPTAPRRRLLDTLAPSAAWSAGPATWRGCGLTDAQVAAMQRPDEPRLHQAWAWLQQPGRCVLGWHDPDYPPLLRRAPHPPLALFVEGDAARLWHPAVAVVGSRSATPNGLDHARTFSRTLAHAGWGVASGMAAGIDTAAHEATLAAGGLTVAVLGTGPDVAYPRANEDLRARIAAEGVVVSEHLPGTGPRKEHFPSRNRILAGLTLATLVVEAAARSGALITARLAAEAGREVFALPGSIHNPMARGCHRLIRDGASLIEDAGEIGEALAPLAAVLASDLRGRLNGPTSTGHRVPAAASQASADDEPDYQNLWNALGHDPTDMDQLVSRTRLTTAEVSSMLLLMELDGRVASHHGRYFRIR</sequence>
<evidence type="ECO:0000256" key="1">
    <source>
        <dbReference type="ARBA" id="ARBA00006525"/>
    </source>
</evidence>
<evidence type="ECO:0000313" key="5">
    <source>
        <dbReference type="EMBL" id="MBF6023006.1"/>
    </source>
</evidence>
<comment type="caution">
    <text evidence="5">The sequence shown here is derived from an EMBL/GenBank/DDBJ whole genome shotgun (WGS) entry which is preliminary data.</text>
</comment>
<dbReference type="SUPFAM" id="SSF102405">
    <property type="entry name" value="MCP/YpsA-like"/>
    <property type="match status" value="1"/>
</dbReference>
<dbReference type="Gene3D" id="3.40.50.450">
    <property type="match status" value="1"/>
</dbReference>
<dbReference type="Gene3D" id="1.10.10.10">
    <property type="entry name" value="Winged helix-like DNA-binding domain superfamily/Winged helix DNA-binding domain"/>
    <property type="match status" value="1"/>
</dbReference>
<dbReference type="Proteomes" id="UP001429984">
    <property type="component" value="Unassembled WGS sequence"/>
</dbReference>
<dbReference type="RefSeq" id="WP_194929618.1">
    <property type="nucleotide sequence ID" value="NZ_JADLZT010000002.1"/>
</dbReference>
<protein>
    <submittedName>
        <fullName evidence="5">DNA-protecting protein DprA</fullName>
    </submittedName>
</protein>
<feature type="domain" description="Smf/DprA SLOG" evidence="3">
    <location>
        <begin position="78"/>
        <end position="284"/>
    </location>
</feature>
<feature type="region of interest" description="Disordered" evidence="2">
    <location>
        <begin position="302"/>
        <end position="325"/>
    </location>
</feature>
<reference evidence="5 6" key="1">
    <citation type="submission" date="2020-11" db="EMBL/GenBank/DDBJ databases">
        <title>Draft Genome Sequence and Secondary Metabolite Biosynthetic Potential of the Lysobacter niastensis Type strain DSM 18481.</title>
        <authorList>
            <person name="Turrini P."/>
            <person name="Artuso I."/>
            <person name="Tescari M."/>
            <person name="Lugli G.A."/>
            <person name="Frangipani E."/>
            <person name="Ventura M."/>
            <person name="Visca P."/>
        </authorList>
    </citation>
    <scope>NUCLEOTIDE SEQUENCE [LARGE SCALE GENOMIC DNA]</scope>
    <source>
        <strain evidence="5 6">DSM 18481</strain>
    </source>
</reference>
<dbReference type="InterPro" id="IPR057666">
    <property type="entry name" value="DrpA_SLOG"/>
</dbReference>
<dbReference type="InterPro" id="IPR003488">
    <property type="entry name" value="DprA"/>
</dbReference>
<dbReference type="InterPro" id="IPR036388">
    <property type="entry name" value="WH-like_DNA-bd_sf"/>
</dbReference>
<accession>A0ABS0B3F2</accession>
<evidence type="ECO:0000259" key="4">
    <source>
        <dbReference type="Pfam" id="PF17782"/>
    </source>
</evidence>
<dbReference type="Pfam" id="PF02481">
    <property type="entry name" value="DNA_processg_A"/>
    <property type="match status" value="1"/>
</dbReference>
<proteinExistence type="inferred from homology"/>
<dbReference type="Pfam" id="PF17782">
    <property type="entry name" value="WHD_DprA"/>
    <property type="match status" value="1"/>
</dbReference>
<comment type="similarity">
    <text evidence="1">Belongs to the DprA/Smf family.</text>
</comment>
<name>A0ABS0B3F2_9GAMM</name>
<keyword evidence="6" id="KW-1185">Reference proteome</keyword>